<evidence type="ECO:0000256" key="6">
    <source>
        <dbReference type="ARBA" id="ARBA00022989"/>
    </source>
</evidence>
<comment type="caution">
    <text evidence="10">Lacks conserved residue(s) required for the propagation of feature annotation.</text>
</comment>
<feature type="transmembrane region" description="Helical" evidence="10">
    <location>
        <begin position="258"/>
        <end position="277"/>
    </location>
</feature>
<keyword evidence="4 10" id="KW-0812">Transmembrane</keyword>
<feature type="transmembrane region" description="Helical" evidence="10">
    <location>
        <begin position="70"/>
        <end position="90"/>
    </location>
</feature>
<sequence>MKLHPSIYKVTKLFMIGVGIWISPFGDKSMWKNVCLKYSLIVRGVYFVSNASLIVKAVILVFHHTEHQNVFGIVSLMALITMINIKVVVYKKSHIPELFKTIAQQEDSFFQTKADAEYIEYCNYFNKIWIIQIITTTTSVYLYIIFHFYKKFTNQLLEEENFMYELWIPFIKNTNNFVFIVIKLILSQMGILFHCTVEMVMLSLMIFIDAQLKMLQAKVKKLSKEDRVRNIIHEHQFIIQFVERLNKSINYARNAMEIIFSTVYFLLLLLQLVILAWNANEITIQSVNVAQAIYESNWYDQSEHLKKILLIMITRVQKPLYLSIGPFRPMDMQAGLITLKALYTYSQVMKQSYS</sequence>
<keyword evidence="3 10" id="KW-0716">Sensory transduction</keyword>
<name>A0ABD1E1W2_HYPHA</name>
<dbReference type="EMBL" id="JBDJPC010000014">
    <property type="protein sequence ID" value="KAL1488320.1"/>
    <property type="molecule type" value="Genomic_DNA"/>
</dbReference>
<dbReference type="PANTHER" id="PTHR21137">
    <property type="entry name" value="ODORANT RECEPTOR"/>
    <property type="match status" value="1"/>
</dbReference>
<keyword evidence="6 10" id="KW-1133">Transmembrane helix</keyword>
<dbReference type="PANTHER" id="PTHR21137:SF35">
    <property type="entry name" value="ODORANT RECEPTOR 19A-RELATED"/>
    <property type="match status" value="1"/>
</dbReference>
<accession>A0ABD1E1W2</accession>
<evidence type="ECO:0000313" key="11">
    <source>
        <dbReference type="EMBL" id="KAL1488320.1"/>
    </source>
</evidence>
<evidence type="ECO:0000313" key="12">
    <source>
        <dbReference type="Proteomes" id="UP001566132"/>
    </source>
</evidence>
<dbReference type="GO" id="GO:0007608">
    <property type="term" value="P:sensory perception of smell"/>
    <property type="evidence" value="ECO:0007669"/>
    <property type="project" value="UniProtKB-KW"/>
</dbReference>
<gene>
    <name evidence="11" type="ORF">ABEB36_014797</name>
</gene>
<evidence type="ECO:0000256" key="8">
    <source>
        <dbReference type="ARBA" id="ARBA00023170"/>
    </source>
</evidence>
<comment type="subcellular location">
    <subcellularLocation>
        <location evidence="1 10">Cell membrane</location>
        <topology evidence="1 10">Multi-pass membrane protein</topology>
    </subcellularLocation>
</comment>
<evidence type="ECO:0000256" key="4">
    <source>
        <dbReference type="ARBA" id="ARBA00022692"/>
    </source>
</evidence>
<protein>
    <recommendedName>
        <fullName evidence="10">Odorant receptor</fullName>
    </recommendedName>
</protein>
<dbReference type="GO" id="GO:0007165">
    <property type="term" value="P:signal transduction"/>
    <property type="evidence" value="ECO:0007669"/>
    <property type="project" value="UniProtKB-KW"/>
</dbReference>
<keyword evidence="8 10" id="KW-0675">Receptor</keyword>
<evidence type="ECO:0000256" key="5">
    <source>
        <dbReference type="ARBA" id="ARBA00022725"/>
    </source>
</evidence>
<keyword evidence="7 10" id="KW-0472">Membrane</keyword>
<proteinExistence type="inferred from homology"/>
<organism evidence="11 12">
    <name type="scientific">Hypothenemus hampei</name>
    <name type="common">Coffee berry borer</name>
    <dbReference type="NCBI Taxonomy" id="57062"/>
    <lineage>
        <taxon>Eukaryota</taxon>
        <taxon>Metazoa</taxon>
        <taxon>Ecdysozoa</taxon>
        <taxon>Arthropoda</taxon>
        <taxon>Hexapoda</taxon>
        <taxon>Insecta</taxon>
        <taxon>Pterygota</taxon>
        <taxon>Neoptera</taxon>
        <taxon>Endopterygota</taxon>
        <taxon>Coleoptera</taxon>
        <taxon>Polyphaga</taxon>
        <taxon>Cucujiformia</taxon>
        <taxon>Curculionidae</taxon>
        <taxon>Scolytinae</taxon>
        <taxon>Hypothenemus</taxon>
    </lineage>
</organism>
<evidence type="ECO:0000256" key="1">
    <source>
        <dbReference type="ARBA" id="ARBA00004651"/>
    </source>
</evidence>
<feature type="transmembrane region" description="Helical" evidence="10">
    <location>
        <begin position="177"/>
        <end position="208"/>
    </location>
</feature>
<dbReference type="InterPro" id="IPR004117">
    <property type="entry name" value="7tm6_olfct_rcpt"/>
</dbReference>
<evidence type="ECO:0000256" key="10">
    <source>
        <dbReference type="RuleBase" id="RU351113"/>
    </source>
</evidence>
<evidence type="ECO:0000256" key="3">
    <source>
        <dbReference type="ARBA" id="ARBA00022606"/>
    </source>
</evidence>
<dbReference type="AlphaFoldDB" id="A0ABD1E1W2"/>
<keyword evidence="5 10" id="KW-0552">Olfaction</keyword>
<comment type="similarity">
    <text evidence="10">Belongs to the insect chemoreceptor superfamily. Heteromeric odorant receptor channel (TC 1.A.69) family.</text>
</comment>
<dbReference type="GO" id="GO:0005886">
    <property type="term" value="C:plasma membrane"/>
    <property type="evidence" value="ECO:0007669"/>
    <property type="project" value="UniProtKB-SubCell"/>
</dbReference>
<comment type="caution">
    <text evidence="11">The sequence shown here is derived from an EMBL/GenBank/DDBJ whole genome shotgun (WGS) entry which is preliminary data.</text>
</comment>
<feature type="transmembrane region" description="Helical" evidence="10">
    <location>
        <begin position="44"/>
        <end position="64"/>
    </location>
</feature>
<evidence type="ECO:0000256" key="2">
    <source>
        <dbReference type="ARBA" id="ARBA00022475"/>
    </source>
</evidence>
<feature type="transmembrane region" description="Helical" evidence="10">
    <location>
        <begin position="6"/>
        <end position="23"/>
    </location>
</feature>
<keyword evidence="2" id="KW-1003">Cell membrane</keyword>
<evidence type="ECO:0000256" key="9">
    <source>
        <dbReference type="ARBA" id="ARBA00023224"/>
    </source>
</evidence>
<reference evidence="11 12" key="1">
    <citation type="submission" date="2024-05" db="EMBL/GenBank/DDBJ databases">
        <title>Genetic variation in Jamaican populations of the coffee berry borer (Hypothenemus hampei).</title>
        <authorList>
            <person name="Errbii M."/>
            <person name="Myrie A."/>
        </authorList>
    </citation>
    <scope>NUCLEOTIDE SEQUENCE [LARGE SCALE GENOMIC DNA]</scope>
    <source>
        <strain evidence="11">JA-Hopewell-2020-01-JO</strain>
        <tissue evidence="11">Whole body</tissue>
    </source>
</reference>
<dbReference type="Pfam" id="PF02949">
    <property type="entry name" value="7tm_6"/>
    <property type="match status" value="2"/>
</dbReference>
<feature type="transmembrane region" description="Helical" evidence="10">
    <location>
        <begin position="128"/>
        <end position="149"/>
    </location>
</feature>
<keyword evidence="12" id="KW-1185">Reference proteome</keyword>
<keyword evidence="9 10" id="KW-0807">Transducer</keyword>
<dbReference type="Proteomes" id="UP001566132">
    <property type="component" value="Unassembled WGS sequence"/>
</dbReference>
<evidence type="ECO:0000256" key="7">
    <source>
        <dbReference type="ARBA" id="ARBA00023136"/>
    </source>
</evidence>